<keyword evidence="3" id="KW-1185">Reference proteome</keyword>
<organism evidence="2 3">
    <name type="scientific">Pyrobaculum ferrireducens</name>
    <dbReference type="NCBI Taxonomy" id="1104324"/>
    <lineage>
        <taxon>Archaea</taxon>
        <taxon>Thermoproteota</taxon>
        <taxon>Thermoprotei</taxon>
        <taxon>Thermoproteales</taxon>
        <taxon>Thermoproteaceae</taxon>
        <taxon>Pyrobaculum</taxon>
    </lineage>
</organism>
<proteinExistence type="predicted"/>
<dbReference type="BioCyc" id="PSP1104324:GJSN-2752-MONOMER"/>
<sequence>MSGRHAAELWPHMRFWKFEWLVRMGKAERSSTIRLRRVKHRLYAIFTYEMEPREPKEPAVPGRPHDPAKGKRASMTRPERRGAGWVRHI</sequence>
<protein>
    <submittedName>
        <fullName evidence="2">Uncharacterized protein</fullName>
    </submittedName>
</protein>
<gene>
    <name evidence="2" type="ORF">P186_2815</name>
</gene>
<feature type="compositionally biased region" description="Basic and acidic residues" evidence="1">
    <location>
        <begin position="54"/>
        <end position="69"/>
    </location>
</feature>
<name>G7VF26_9CREN</name>
<evidence type="ECO:0000313" key="3">
    <source>
        <dbReference type="Proteomes" id="UP000005867"/>
    </source>
</evidence>
<dbReference type="EMBL" id="CP003098">
    <property type="protein sequence ID" value="AET34191.1"/>
    <property type="molecule type" value="Genomic_DNA"/>
</dbReference>
<reference evidence="2 3" key="1">
    <citation type="journal article" date="2012" name="J. Bacteriol.">
        <title>Complete genome sequence of strain 1860, a crenarchaeon of the genus pyrobaculum able to grow with various electron acceptors.</title>
        <authorList>
            <person name="Mardanov A.V."/>
            <person name="Gumerov V.M."/>
            <person name="Slobodkina G.B."/>
            <person name="Beletsky A.V."/>
            <person name="Bonch-Osmolovskaya E.A."/>
            <person name="Ravin N.V."/>
            <person name="Skryabin K.G."/>
        </authorList>
    </citation>
    <scope>NUCLEOTIDE SEQUENCE [LARGE SCALE GENOMIC DNA]</scope>
    <source>
        <strain evidence="2 3">1860</strain>
    </source>
</reference>
<dbReference type="KEGG" id="pyr:P186_2815"/>
<dbReference type="Proteomes" id="UP000005867">
    <property type="component" value="Chromosome"/>
</dbReference>
<dbReference type="HOGENOM" id="CLU_2447791_0_0_2"/>
<dbReference type="GeneID" id="59388064"/>
<dbReference type="AlphaFoldDB" id="G7VF26"/>
<dbReference type="RefSeq" id="WP_014290016.1">
    <property type="nucleotide sequence ID" value="NC_016645.1"/>
</dbReference>
<feature type="region of interest" description="Disordered" evidence="1">
    <location>
        <begin position="54"/>
        <end position="89"/>
    </location>
</feature>
<evidence type="ECO:0000256" key="1">
    <source>
        <dbReference type="SAM" id="MobiDB-lite"/>
    </source>
</evidence>
<evidence type="ECO:0000313" key="2">
    <source>
        <dbReference type="EMBL" id="AET34191.1"/>
    </source>
</evidence>
<accession>G7VF26</accession>